<dbReference type="EMBL" id="JAINUG010000082">
    <property type="protein sequence ID" value="KAJ8399630.1"/>
    <property type="molecule type" value="Genomic_DNA"/>
</dbReference>
<organism evidence="4 5">
    <name type="scientific">Aldrovandia affinis</name>
    <dbReference type="NCBI Taxonomy" id="143900"/>
    <lineage>
        <taxon>Eukaryota</taxon>
        <taxon>Metazoa</taxon>
        <taxon>Chordata</taxon>
        <taxon>Craniata</taxon>
        <taxon>Vertebrata</taxon>
        <taxon>Euteleostomi</taxon>
        <taxon>Actinopterygii</taxon>
        <taxon>Neopterygii</taxon>
        <taxon>Teleostei</taxon>
        <taxon>Notacanthiformes</taxon>
        <taxon>Halosauridae</taxon>
        <taxon>Aldrovandia</taxon>
    </lineage>
</organism>
<comment type="caution">
    <text evidence="4">The sequence shown here is derived from an EMBL/GenBank/DDBJ whole genome shotgun (WGS) entry which is preliminary data.</text>
</comment>
<evidence type="ECO:0000256" key="2">
    <source>
        <dbReference type="ARBA" id="ARBA00022723"/>
    </source>
</evidence>
<keyword evidence="2" id="KW-0479">Metal-binding</keyword>
<evidence type="ECO:0000313" key="5">
    <source>
        <dbReference type="Proteomes" id="UP001221898"/>
    </source>
</evidence>
<dbReference type="AlphaFoldDB" id="A0AAD7WK43"/>
<gene>
    <name evidence="4" type="ORF">AAFF_G00410410</name>
</gene>
<sequence length="139" mass="15380">MGGEVMEGPGQLQVRQGPAEWQTDLPEDRLLPEAEHLGCQPHVFVADEAFPLQRHLMRLFPGSNLSRRNRVFNYRLSRARMIVENTFASCQHNGGCTASDWNQPWKCGEVCEGNLCVAQLHALDRGGPSSCQCVGETGS</sequence>
<evidence type="ECO:0000259" key="3">
    <source>
        <dbReference type="Pfam" id="PF13359"/>
    </source>
</evidence>
<name>A0AAD7WK43_9TELE</name>
<dbReference type="Pfam" id="PF13359">
    <property type="entry name" value="DDE_Tnp_4"/>
    <property type="match status" value="1"/>
</dbReference>
<protein>
    <recommendedName>
        <fullName evidence="3">DDE Tnp4 domain-containing protein</fullName>
    </recommendedName>
</protein>
<comment type="cofactor">
    <cofactor evidence="1">
        <name>a divalent metal cation</name>
        <dbReference type="ChEBI" id="CHEBI:60240"/>
    </cofactor>
</comment>
<accession>A0AAD7WK43</accession>
<reference evidence="4" key="1">
    <citation type="journal article" date="2023" name="Science">
        <title>Genome structures resolve the early diversification of teleost fishes.</title>
        <authorList>
            <person name="Parey E."/>
            <person name="Louis A."/>
            <person name="Montfort J."/>
            <person name="Bouchez O."/>
            <person name="Roques C."/>
            <person name="Iampietro C."/>
            <person name="Lluch J."/>
            <person name="Castinel A."/>
            <person name="Donnadieu C."/>
            <person name="Desvignes T."/>
            <person name="Floi Bucao C."/>
            <person name="Jouanno E."/>
            <person name="Wen M."/>
            <person name="Mejri S."/>
            <person name="Dirks R."/>
            <person name="Jansen H."/>
            <person name="Henkel C."/>
            <person name="Chen W.J."/>
            <person name="Zahm M."/>
            <person name="Cabau C."/>
            <person name="Klopp C."/>
            <person name="Thompson A.W."/>
            <person name="Robinson-Rechavi M."/>
            <person name="Braasch I."/>
            <person name="Lecointre G."/>
            <person name="Bobe J."/>
            <person name="Postlethwait J.H."/>
            <person name="Berthelot C."/>
            <person name="Roest Crollius H."/>
            <person name="Guiguen Y."/>
        </authorList>
    </citation>
    <scope>NUCLEOTIDE SEQUENCE</scope>
    <source>
        <strain evidence="4">NC1722</strain>
    </source>
</reference>
<proteinExistence type="predicted"/>
<keyword evidence="5" id="KW-1185">Reference proteome</keyword>
<dbReference type="Proteomes" id="UP001221898">
    <property type="component" value="Unassembled WGS sequence"/>
</dbReference>
<feature type="domain" description="DDE Tnp4" evidence="3">
    <location>
        <begin position="40"/>
        <end position="91"/>
    </location>
</feature>
<evidence type="ECO:0000256" key="1">
    <source>
        <dbReference type="ARBA" id="ARBA00001968"/>
    </source>
</evidence>
<dbReference type="GO" id="GO:0046872">
    <property type="term" value="F:metal ion binding"/>
    <property type="evidence" value="ECO:0007669"/>
    <property type="project" value="UniProtKB-KW"/>
</dbReference>
<evidence type="ECO:0000313" key="4">
    <source>
        <dbReference type="EMBL" id="KAJ8399630.1"/>
    </source>
</evidence>
<dbReference type="InterPro" id="IPR027806">
    <property type="entry name" value="HARBI1_dom"/>
</dbReference>